<dbReference type="Gene3D" id="4.10.640.10">
    <property type="entry name" value="Ribosomal protein S18"/>
    <property type="match status" value="1"/>
</dbReference>
<evidence type="ECO:0000256" key="5">
    <source>
        <dbReference type="RuleBase" id="RU003910"/>
    </source>
</evidence>
<dbReference type="HAMAP" id="MF_00270">
    <property type="entry name" value="Ribosomal_bS18"/>
    <property type="match status" value="1"/>
</dbReference>
<protein>
    <recommendedName>
        <fullName evidence="4">Small ribosomal subunit protein bS18</fullName>
    </recommendedName>
</protein>
<keyword evidence="4" id="KW-0694">RNA-binding</keyword>
<evidence type="ECO:0000256" key="3">
    <source>
        <dbReference type="ARBA" id="ARBA00023274"/>
    </source>
</evidence>
<keyword evidence="3 4" id="KW-0687">Ribonucleoprotein</keyword>
<dbReference type="GO" id="GO:0003735">
    <property type="term" value="F:structural constituent of ribosome"/>
    <property type="evidence" value="ECO:0007669"/>
    <property type="project" value="InterPro"/>
</dbReference>
<sequence>MQRTNRETTQQKKTCFFCLNNNVEIDYKDAALLGKFISSYGKIMPRKRSGSCTKHQRKMANAIKRARAMGIMSFTSR</sequence>
<comment type="similarity">
    <text evidence="1 4 5">Belongs to the bacterial ribosomal protein bS18 family.</text>
</comment>
<dbReference type="NCBIfam" id="TIGR00165">
    <property type="entry name" value="S18"/>
    <property type="match status" value="1"/>
</dbReference>
<organism evidence="6 7">
    <name type="scientific">Candidatus Falkowbacteria bacterium RIFOXYA2_FULL_38_12</name>
    <dbReference type="NCBI Taxonomy" id="1797993"/>
    <lineage>
        <taxon>Bacteria</taxon>
        <taxon>Candidatus Falkowiibacteriota</taxon>
    </lineage>
</organism>
<keyword evidence="2 4" id="KW-0689">Ribosomal protein</keyword>
<evidence type="ECO:0000256" key="1">
    <source>
        <dbReference type="ARBA" id="ARBA00005589"/>
    </source>
</evidence>
<dbReference type="PANTHER" id="PTHR13479:SF40">
    <property type="entry name" value="SMALL RIBOSOMAL SUBUNIT PROTEIN BS18M"/>
    <property type="match status" value="1"/>
</dbReference>
<comment type="function">
    <text evidence="4">Binds as a heterodimer with protein bS6 to the central domain of the 16S rRNA, where it helps stabilize the platform of the 30S subunit.</text>
</comment>
<evidence type="ECO:0000313" key="6">
    <source>
        <dbReference type="EMBL" id="OGF21416.1"/>
    </source>
</evidence>
<dbReference type="InterPro" id="IPR001648">
    <property type="entry name" value="Ribosomal_bS18"/>
</dbReference>
<dbReference type="GO" id="GO:0006412">
    <property type="term" value="P:translation"/>
    <property type="evidence" value="ECO:0007669"/>
    <property type="project" value="UniProtKB-UniRule"/>
</dbReference>
<dbReference type="EMBL" id="MFGA01000006">
    <property type="protein sequence ID" value="OGF21416.1"/>
    <property type="molecule type" value="Genomic_DNA"/>
</dbReference>
<dbReference type="GO" id="GO:1990904">
    <property type="term" value="C:ribonucleoprotein complex"/>
    <property type="evidence" value="ECO:0007669"/>
    <property type="project" value="UniProtKB-KW"/>
</dbReference>
<keyword evidence="4" id="KW-0699">rRNA-binding</keyword>
<dbReference type="SUPFAM" id="SSF46911">
    <property type="entry name" value="Ribosomal protein S18"/>
    <property type="match status" value="1"/>
</dbReference>
<comment type="caution">
    <text evidence="6">The sequence shown here is derived from an EMBL/GenBank/DDBJ whole genome shotgun (WGS) entry which is preliminary data.</text>
</comment>
<proteinExistence type="inferred from homology"/>
<accession>A0A1F5S450</accession>
<dbReference type="Proteomes" id="UP000177407">
    <property type="component" value="Unassembled WGS sequence"/>
</dbReference>
<reference evidence="6 7" key="1">
    <citation type="journal article" date="2016" name="Nat. Commun.">
        <title>Thousands of microbial genomes shed light on interconnected biogeochemical processes in an aquifer system.</title>
        <authorList>
            <person name="Anantharaman K."/>
            <person name="Brown C.T."/>
            <person name="Hug L.A."/>
            <person name="Sharon I."/>
            <person name="Castelle C.J."/>
            <person name="Probst A.J."/>
            <person name="Thomas B.C."/>
            <person name="Singh A."/>
            <person name="Wilkins M.J."/>
            <person name="Karaoz U."/>
            <person name="Brodie E.L."/>
            <person name="Williams K.H."/>
            <person name="Hubbard S.S."/>
            <person name="Banfield J.F."/>
        </authorList>
    </citation>
    <scope>NUCLEOTIDE SEQUENCE [LARGE SCALE GENOMIC DNA]</scope>
</reference>
<gene>
    <name evidence="4" type="primary">rpsR</name>
    <name evidence="6" type="ORF">A2257_00465</name>
</gene>
<dbReference type="PANTHER" id="PTHR13479">
    <property type="entry name" value="30S RIBOSOMAL PROTEIN S18"/>
    <property type="match status" value="1"/>
</dbReference>
<comment type="subunit">
    <text evidence="4">Part of the 30S ribosomal subunit. Forms a tight heterodimer with protein bS6.</text>
</comment>
<evidence type="ECO:0000313" key="7">
    <source>
        <dbReference type="Proteomes" id="UP000177407"/>
    </source>
</evidence>
<evidence type="ECO:0000256" key="2">
    <source>
        <dbReference type="ARBA" id="ARBA00022980"/>
    </source>
</evidence>
<name>A0A1F5S450_9BACT</name>
<dbReference type="GO" id="GO:0005840">
    <property type="term" value="C:ribosome"/>
    <property type="evidence" value="ECO:0007669"/>
    <property type="project" value="UniProtKB-KW"/>
</dbReference>
<dbReference type="AlphaFoldDB" id="A0A1F5S450"/>
<dbReference type="GO" id="GO:0070181">
    <property type="term" value="F:small ribosomal subunit rRNA binding"/>
    <property type="evidence" value="ECO:0007669"/>
    <property type="project" value="TreeGrafter"/>
</dbReference>
<dbReference type="PRINTS" id="PR00974">
    <property type="entry name" value="RIBOSOMALS18"/>
</dbReference>
<dbReference type="InterPro" id="IPR036870">
    <property type="entry name" value="Ribosomal_bS18_sf"/>
</dbReference>
<dbReference type="Pfam" id="PF01084">
    <property type="entry name" value="Ribosomal_S18"/>
    <property type="match status" value="1"/>
</dbReference>
<evidence type="ECO:0000256" key="4">
    <source>
        <dbReference type="HAMAP-Rule" id="MF_00270"/>
    </source>
</evidence>